<dbReference type="Proteomes" id="UP000546464">
    <property type="component" value="Unassembled WGS sequence"/>
</dbReference>
<evidence type="ECO:0000313" key="4">
    <source>
        <dbReference type="EMBL" id="MBC2594017.1"/>
    </source>
</evidence>
<feature type="compositionally biased region" description="Low complexity" evidence="1">
    <location>
        <begin position="392"/>
        <end position="405"/>
    </location>
</feature>
<feature type="chain" id="PRO_5032708094" evidence="3">
    <location>
        <begin position="22"/>
        <end position="573"/>
    </location>
</feature>
<accession>A0A842HEL3</accession>
<feature type="region of interest" description="Disordered" evidence="1">
    <location>
        <begin position="240"/>
        <end position="268"/>
    </location>
</feature>
<evidence type="ECO:0000256" key="1">
    <source>
        <dbReference type="SAM" id="MobiDB-lite"/>
    </source>
</evidence>
<feature type="region of interest" description="Disordered" evidence="1">
    <location>
        <begin position="377"/>
        <end position="405"/>
    </location>
</feature>
<gene>
    <name evidence="4" type="ORF">H5P28_07055</name>
</gene>
<keyword evidence="2" id="KW-0472">Membrane</keyword>
<name>A0A842HEL3_9BACT</name>
<feature type="compositionally biased region" description="Polar residues" evidence="1">
    <location>
        <begin position="377"/>
        <end position="391"/>
    </location>
</feature>
<organism evidence="4 5">
    <name type="scientific">Ruficoccus amylovorans</name>
    <dbReference type="NCBI Taxonomy" id="1804625"/>
    <lineage>
        <taxon>Bacteria</taxon>
        <taxon>Pseudomonadati</taxon>
        <taxon>Verrucomicrobiota</taxon>
        <taxon>Opitutia</taxon>
        <taxon>Puniceicoccales</taxon>
        <taxon>Cerasicoccaceae</taxon>
        <taxon>Ruficoccus</taxon>
    </lineage>
</organism>
<keyword evidence="5" id="KW-1185">Reference proteome</keyword>
<keyword evidence="2" id="KW-1133">Transmembrane helix</keyword>
<evidence type="ECO:0000256" key="2">
    <source>
        <dbReference type="SAM" id="Phobius"/>
    </source>
</evidence>
<protein>
    <submittedName>
        <fullName evidence="4">Uncharacterized protein</fullName>
    </submittedName>
</protein>
<dbReference type="EMBL" id="JACHVB010000020">
    <property type="protein sequence ID" value="MBC2594017.1"/>
    <property type="molecule type" value="Genomic_DNA"/>
</dbReference>
<feature type="transmembrane region" description="Helical" evidence="2">
    <location>
        <begin position="488"/>
        <end position="510"/>
    </location>
</feature>
<sequence length="573" mass="59845">MKRFVVFGLLFSVLMAASVQAFYFEGRANYKTGSSGATTDHKTGGASFSVGDGGEWSYTANSSFVLELHTVYVYADSGKIELLATGGTSGSFVAADGLTVAWSTNQVTDKKYVITFTGSATPVDPEPEPEPETRIIEWEVENDSEEPKTYGVFRVDPETGEIDDIAYDSVTLEPGEKGQLSVDATDDGSQYYVAEWDYAASQAKYGGFPVLESGSYQDENGEWHEWSYWSGVVPNDATATSTKSYADGRDPDAYPGAEEGDGKGDASDAGIKAAADAIVGAEEKTARAIAAAIDEQTGDLENAIEGQTDAITDAVDEGADRTVDAINAQTGAITGAIEGQTEDLKTAIAEGSDWDKQMKENYDARKDFNPTSELATVRSQNPGINTPSGWTGPSLSSSDPSLPGGFSIPGPTGEAITLSWSASSLFDLGWAASWGRGLLMVAAGVWLMRSCMDAMRQYIIGLGSVSSASAGAQVGLESMVPGVPQAKAVGLAIAATLIISAAWVALAIVVQSVGGGIMDILGGGADLPSTLGVLAEWIPFSGLLTIYVGRAGFDFVAAPVYLTAVAAQKFLGV</sequence>
<evidence type="ECO:0000313" key="5">
    <source>
        <dbReference type="Proteomes" id="UP000546464"/>
    </source>
</evidence>
<dbReference type="RefSeq" id="WP_185675000.1">
    <property type="nucleotide sequence ID" value="NZ_JACHVB010000020.1"/>
</dbReference>
<keyword evidence="2" id="KW-0812">Transmembrane</keyword>
<feature type="signal peptide" evidence="3">
    <location>
        <begin position="1"/>
        <end position="21"/>
    </location>
</feature>
<keyword evidence="3" id="KW-0732">Signal</keyword>
<dbReference type="AlphaFoldDB" id="A0A842HEL3"/>
<evidence type="ECO:0000256" key="3">
    <source>
        <dbReference type="SAM" id="SignalP"/>
    </source>
</evidence>
<reference evidence="4 5" key="1">
    <citation type="submission" date="2020-07" db="EMBL/GenBank/DDBJ databases">
        <authorList>
            <person name="Feng X."/>
        </authorList>
    </citation>
    <scope>NUCLEOTIDE SEQUENCE [LARGE SCALE GENOMIC DNA]</scope>
    <source>
        <strain evidence="4 5">JCM31066</strain>
    </source>
</reference>
<comment type="caution">
    <text evidence="4">The sequence shown here is derived from an EMBL/GenBank/DDBJ whole genome shotgun (WGS) entry which is preliminary data.</text>
</comment>
<proteinExistence type="predicted"/>
<feature type="transmembrane region" description="Helical" evidence="2">
    <location>
        <begin position="428"/>
        <end position="447"/>
    </location>
</feature>